<dbReference type="GO" id="GO:0005249">
    <property type="term" value="F:voltage-gated potassium channel activity"/>
    <property type="evidence" value="ECO:0007669"/>
    <property type="project" value="InterPro"/>
</dbReference>
<evidence type="ECO:0000256" key="2">
    <source>
        <dbReference type="ARBA" id="ARBA00022448"/>
    </source>
</evidence>
<dbReference type="Pfam" id="PF00520">
    <property type="entry name" value="Ion_trans"/>
    <property type="match status" value="1"/>
</dbReference>
<dbReference type="PROSITE" id="PS00889">
    <property type="entry name" value="CNMP_BINDING_2"/>
    <property type="match status" value="1"/>
</dbReference>
<keyword evidence="8" id="KW-0407">Ion channel</keyword>
<dbReference type="AlphaFoldDB" id="A0A3P7XJ78"/>
<dbReference type="PANTHER" id="PTHR45638">
    <property type="entry name" value="CYCLIC NUCLEOTIDE-GATED CATION CHANNEL SUBUNIT A"/>
    <property type="match status" value="1"/>
</dbReference>
<dbReference type="SUPFAM" id="SSF81324">
    <property type="entry name" value="Voltage-gated potassium channels"/>
    <property type="match status" value="1"/>
</dbReference>
<evidence type="ECO:0000256" key="4">
    <source>
        <dbReference type="ARBA" id="ARBA00022989"/>
    </source>
</evidence>
<feature type="transmembrane region" description="Helical" evidence="10">
    <location>
        <begin position="246"/>
        <end position="267"/>
    </location>
</feature>
<evidence type="ECO:0000259" key="11">
    <source>
        <dbReference type="PROSITE" id="PS50042"/>
    </source>
</evidence>
<dbReference type="PROSITE" id="PS00888">
    <property type="entry name" value="CNMP_BINDING_1"/>
    <property type="match status" value="1"/>
</dbReference>
<dbReference type="FunFam" id="2.60.120.10:FF:000002">
    <property type="entry name" value="Cyclic nucleotide gated channel alpha 1a"/>
    <property type="match status" value="1"/>
</dbReference>
<dbReference type="SMART" id="SM00100">
    <property type="entry name" value="cNMP"/>
    <property type="match status" value="1"/>
</dbReference>
<dbReference type="InterPro" id="IPR032406">
    <property type="entry name" value="CLZ_dom"/>
</dbReference>
<feature type="region of interest" description="Disordered" evidence="9">
    <location>
        <begin position="676"/>
        <end position="698"/>
    </location>
</feature>
<keyword evidence="2" id="KW-0813">Transport</keyword>
<dbReference type="GO" id="GO:0005223">
    <property type="term" value="F:intracellularly cGMP-activated cation channel activity"/>
    <property type="evidence" value="ECO:0007669"/>
    <property type="project" value="TreeGrafter"/>
</dbReference>
<dbReference type="InterPro" id="IPR000595">
    <property type="entry name" value="cNMP-bd_dom"/>
</dbReference>
<dbReference type="Proteomes" id="UP000277204">
    <property type="component" value="Unassembled WGS sequence"/>
</dbReference>
<reference evidence="12 13" key="1">
    <citation type="submission" date="2018-11" db="EMBL/GenBank/DDBJ databases">
        <authorList>
            <consortium name="Pathogen Informatics"/>
        </authorList>
    </citation>
    <scope>NUCLEOTIDE SEQUENCE [LARGE SCALE GENOMIC DNA]</scope>
    <source>
        <strain evidence="12 13">Zambia</strain>
    </source>
</reference>
<feature type="transmembrane region" description="Helical" evidence="10">
    <location>
        <begin position="302"/>
        <end position="320"/>
    </location>
</feature>
<dbReference type="GO" id="GO:0005222">
    <property type="term" value="F:intracellularly cAMP-activated cation channel activity"/>
    <property type="evidence" value="ECO:0007669"/>
    <property type="project" value="TreeGrafter"/>
</dbReference>
<dbReference type="FunFam" id="1.10.287.630:FF:000001">
    <property type="entry name" value="Cyclic nucleotide-gated channel alpha 3"/>
    <property type="match status" value="1"/>
</dbReference>
<dbReference type="Pfam" id="PF16526">
    <property type="entry name" value="CLZ"/>
    <property type="match status" value="1"/>
</dbReference>
<keyword evidence="13" id="KW-1185">Reference proteome</keyword>
<dbReference type="InterPro" id="IPR050866">
    <property type="entry name" value="CNG_cation_channel"/>
</dbReference>
<evidence type="ECO:0000256" key="5">
    <source>
        <dbReference type="ARBA" id="ARBA00023065"/>
    </source>
</evidence>
<dbReference type="PRINTS" id="PR01463">
    <property type="entry name" value="EAGCHANLFMLY"/>
</dbReference>
<dbReference type="GO" id="GO:0044877">
    <property type="term" value="F:protein-containing complex binding"/>
    <property type="evidence" value="ECO:0007669"/>
    <property type="project" value="TreeGrafter"/>
</dbReference>
<dbReference type="InterPro" id="IPR018488">
    <property type="entry name" value="cNMP-bd_CS"/>
</dbReference>
<keyword evidence="3 10" id="KW-0812">Transmembrane</keyword>
<evidence type="ECO:0000313" key="13">
    <source>
        <dbReference type="Proteomes" id="UP000277204"/>
    </source>
</evidence>
<keyword evidence="4 10" id="KW-1133">Transmembrane helix</keyword>
<evidence type="ECO:0000256" key="10">
    <source>
        <dbReference type="SAM" id="Phobius"/>
    </source>
</evidence>
<dbReference type="Gene3D" id="1.10.287.70">
    <property type="match status" value="1"/>
</dbReference>
<dbReference type="GO" id="GO:0030553">
    <property type="term" value="F:cGMP binding"/>
    <property type="evidence" value="ECO:0007669"/>
    <property type="project" value="TreeGrafter"/>
</dbReference>
<keyword evidence="5" id="KW-0406">Ion transport</keyword>
<feature type="transmembrane region" description="Helical" evidence="10">
    <location>
        <begin position="190"/>
        <end position="213"/>
    </location>
</feature>
<name>A0A3P7XJ78_9TREM</name>
<feature type="transmembrane region" description="Helical" evidence="10">
    <location>
        <begin position="20"/>
        <end position="39"/>
    </location>
</feature>
<dbReference type="InterPro" id="IPR014710">
    <property type="entry name" value="RmlC-like_jellyroll"/>
</dbReference>
<evidence type="ECO:0000256" key="9">
    <source>
        <dbReference type="SAM" id="MobiDB-lite"/>
    </source>
</evidence>
<dbReference type="PANTHER" id="PTHR45638:SF11">
    <property type="entry name" value="CYCLIC NUCLEOTIDE-GATED CATION CHANNEL SUBUNIT A"/>
    <property type="match status" value="1"/>
</dbReference>
<feature type="compositionally biased region" description="Polar residues" evidence="9">
    <location>
        <begin position="685"/>
        <end position="697"/>
    </location>
</feature>
<dbReference type="Gene3D" id="2.60.120.10">
    <property type="entry name" value="Jelly Rolls"/>
    <property type="match status" value="1"/>
</dbReference>
<evidence type="ECO:0000256" key="6">
    <source>
        <dbReference type="ARBA" id="ARBA00023136"/>
    </source>
</evidence>
<dbReference type="InterPro" id="IPR018490">
    <property type="entry name" value="cNMP-bd_dom_sf"/>
</dbReference>
<dbReference type="SUPFAM" id="SSF51206">
    <property type="entry name" value="cAMP-binding domain-like"/>
    <property type="match status" value="1"/>
</dbReference>
<feature type="domain" description="Cyclic nucleotide-binding" evidence="11">
    <location>
        <begin position="435"/>
        <end position="537"/>
    </location>
</feature>
<evidence type="ECO:0000256" key="1">
    <source>
        <dbReference type="ARBA" id="ARBA00004141"/>
    </source>
</evidence>
<dbReference type="Pfam" id="PF00027">
    <property type="entry name" value="cNMP_binding"/>
    <property type="match status" value="1"/>
</dbReference>
<protein>
    <recommendedName>
        <fullName evidence="11">Cyclic nucleotide-binding domain-containing protein</fullName>
    </recommendedName>
</protein>
<keyword evidence="6 10" id="KW-0472">Membrane</keyword>
<dbReference type="Gene3D" id="1.20.5.300">
    <property type="match status" value="1"/>
</dbReference>
<feature type="transmembrane region" description="Helical" evidence="10">
    <location>
        <begin position="332"/>
        <end position="355"/>
    </location>
</feature>
<evidence type="ECO:0000256" key="7">
    <source>
        <dbReference type="ARBA" id="ARBA00023286"/>
    </source>
</evidence>
<dbReference type="Gene3D" id="1.10.287.630">
    <property type="entry name" value="Helix hairpin bin"/>
    <property type="match status" value="1"/>
</dbReference>
<dbReference type="InterPro" id="IPR005821">
    <property type="entry name" value="Ion_trans_dom"/>
</dbReference>
<gene>
    <name evidence="12" type="ORF">SMRZ_LOCUS4000</name>
</gene>
<dbReference type="GO" id="GO:0005886">
    <property type="term" value="C:plasma membrane"/>
    <property type="evidence" value="ECO:0007669"/>
    <property type="project" value="TreeGrafter"/>
</dbReference>
<feature type="transmembrane region" description="Helical" evidence="10">
    <location>
        <begin position="109"/>
        <end position="130"/>
    </location>
</feature>
<dbReference type="EMBL" id="UZAI01001223">
    <property type="protein sequence ID" value="VDO59697.1"/>
    <property type="molecule type" value="Genomic_DNA"/>
</dbReference>
<evidence type="ECO:0000256" key="3">
    <source>
        <dbReference type="ARBA" id="ARBA00022692"/>
    </source>
</evidence>
<dbReference type="CDD" id="cd00038">
    <property type="entry name" value="CAP_ED"/>
    <property type="match status" value="1"/>
</dbReference>
<comment type="subcellular location">
    <subcellularLocation>
        <location evidence="1">Membrane</location>
        <topology evidence="1">Multi-pass membrane protein</topology>
    </subcellularLocation>
</comment>
<evidence type="ECO:0000313" key="12">
    <source>
        <dbReference type="EMBL" id="VDO59697.1"/>
    </source>
</evidence>
<keyword evidence="7" id="KW-1071">Ligand-gated ion channel</keyword>
<sequence>MNPVTSEHILNNISMGFCGYYSNLLLFVCLFFFHFIKCFNKKYKREKQIDSAEENLIINKDTEIGEKKNDTNKQDTEGETKKKLTIRERIQKLPSNLKDLVIDSSESGYYYWIGIVTITVLYNAIVLPMRSAFTQFHELSPIIWMVLDYCIDCVYFMDIFVGLRTGYLEEGLLVRDKEKLKQAYIKRRQFIIDIMAILPTDLFYFIPVLNHYASWLRFNRLMKIYRSFEFVDRTETRTNRPNLFRISMLTTYILVLIHWNACIYFGFSRATGLSSDSFVYPPRSSDDTSDEFKNYTEQWDRLFSQYVYSFYWSTLILTTIGETPKPVRNAEYIFITIDFLVGVLIFATVVGNVGAMITNMNAARTEFQNKMDGVKRYMEFRKVNKELELRVIRWFDYLWTNKQSLEEDSLNALPDKLKAEIAIHVHFDTLKRVSIFKDCDPGLLVELVLKLQLQVFSPGDYICRKGDIGKEMYIVKRGKLSVVSEDGKTVFVTLGEGSVFGEISILNIAGNKTGNRRSANVRSVGYSDLFCLSKDDLWDALTEYPETKTILMQRGQDILRKDNLLDEDVLRKAQEQQESIEQCVQRIDGTVNQLTTRLARLIGEFGASQAKLKRRLARLEQEYDMNSSFLVQDNNNNNNISKYRKYSEQLTNDSQLQMNTQLEYNRKSIQTIKQKQGSKLKINQKQHNISNSSSTSLYDKRESLSSLGSNITNETLPFAQDDE</sequence>
<evidence type="ECO:0000256" key="8">
    <source>
        <dbReference type="ARBA" id="ARBA00023303"/>
    </source>
</evidence>
<dbReference type="PROSITE" id="PS50042">
    <property type="entry name" value="CNMP_BINDING_3"/>
    <property type="match status" value="1"/>
</dbReference>
<dbReference type="InterPro" id="IPR003938">
    <property type="entry name" value="K_chnl_volt-dep_EAG/ELK/ERG"/>
</dbReference>
<accession>A0A3P7XJ78</accession>
<organism evidence="12 13">
    <name type="scientific">Schistosoma margrebowiei</name>
    <dbReference type="NCBI Taxonomy" id="48269"/>
    <lineage>
        <taxon>Eukaryota</taxon>
        <taxon>Metazoa</taxon>
        <taxon>Spiralia</taxon>
        <taxon>Lophotrochozoa</taxon>
        <taxon>Platyhelminthes</taxon>
        <taxon>Trematoda</taxon>
        <taxon>Digenea</taxon>
        <taxon>Strigeidida</taxon>
        <taxon>Schistosomatoidea</taxon>
        <taxon>Schistosomatidae</taxon>
        <taxon>Schistosoma</taxon>
    </lineage>
</organism>
<proteinExistence type="predicted"/>
<dbReference type="GO" id="GO:0017071">
    <property type="term" value="C:intracellular cyclic nucleotide activated cation channel complex"/>
    <property type="evidence" value="ECO:0007669"/>
    <property type="project" value="TreeGrafter"/>
</dbReference>